<dbReference type="Gene3D" id="3.30.1380.10">
    <property type="match status" value="1"/>
</dbReference>
<comment type="caution">
    <text evidence="3">The sequence shown here is derived from an EMBL/GenBank/DDBJ whole genome shotgun (WGS) entry which is preliminary data.</text>
</comment>
<keyword evidence="3" id="KW-0378">Hydrolase</keyword>
<sequence>MYIVYDYSDGSITIYQEINLKKINKFSYEIIIAIIGVSVIIGTVIILNLERIHLMAKGYSFSEQDIILKLEDEEVERFLESDKVVDIASWDKTSNDNHYLEYEIYHGYKKDLSAKEVVEYIDEFYQKYYQSLKNLKYNYNQIINLMSFASLEDFKMLVDNKYTYVVIKPYLNIKGMIFKDLPKYIESNLEPITAVLSQSYPFIDAKNKPTNEYQILQPENTLVLIKKGFVIPKDYEPKDLIIPNIPIAPDTENKKLRKDAAQALENMYQDALKEGYQLVLNSGYRSYESQTEIYNEYFKKYDEVTAAGLVAKPGSSEHQLGLGIDLTSQSVIDKKRLVFGDTKEYRWVVKNAYKYGFILRYPKDRSSLTGTANEPWHLRYVGKKAAKIIYDNDWTLEDYILKYGFDYDLKKLIK</sequence>
<evidence type="ECO:0000313" key="4">
    <source>
        <dbReference type="Proteomes" id="UP000490821"/>
    </source>
</evidence>
<dbReference type="GO" id="GO:0006508">
    <property type="term" value="P:proteolysis"/>
    <property type="evidence" value="ECO:0007669"/>
    <property type="project" value="InterPro"/>
</dbReference>
<dbReference type="EC" id="3.4.-.-" evidence="3"/>
<dbReference type="SUPFAM" id="SSF55166">
    <property type="entry name" value="Hedgehog/DD-peptidase"/>
    <property type="match status" value="1"/>
</dbReference>
<proteinExistence type="predicted"/>
<keyword evidence="1" id="KW-0472">Membrane</keyword>
<dbReference type="CDD" id="cd14852">
    <property type="entry name" value="LD-carboxypeptidase"/>
    <property type="match status" value="1"/>
</dbReference>
<dbReference type="InterPro" id="IPR052179">
    <property type="entry name" value="DD-CPase-like"/>
</dbReference>
<keyword evidence="1" id="KW-1133">Transmembrane helix</keyword>
<organism evidence="3 4">
    <name type="scientific">Thomasclavelia cocleata</name>
    <dbReference type="NCBI Taxonomy" id="69824"/>
    <lineage>
        <taxon>Bacteria</taxon>
        <taxon>Bacillati</taxon>
        <taxon>Bacillota</taxon>
        <taxon>Erysipelotrichia</taxon>
        <taxon>Erysipelotrichales</taxon>
        <taxon>Coprobacillaceae</taxon>
        <taxon>Thomasclavelia</taxon>
    </lineage>
</organism>
<dbReference type="PANTHER" id="PTHR34385:SF1">
    <property type="entry name" value="PEPTIDOGLYCAN L-ALANYL-D-GLUTAMATE ENDOPEPTIDASE CWLK"/>
    <property type="match status" value="1"/>
</dbReference>
<evidence type="ECO:0000313" key="3">
    <source>
        <dbReference type="EMBL" id="GFI40059.1"/>
    </source>
</evidence>
<evidence type="ECO:0000259" key="2">
    <source>
        <dbReference type="Pfam" id="PF02557"/>
    </source>
</evidence>
<dbReference type="AlphaFoldDB" id="A0A829Z7Z7"/>
<accession>A0A829Z7Z7</accession>
<feature type="transmembrane region" description="Helical" evidence="1">
    <location>
        <begin position="30"/>
        <end position="49"/>
    </location>
</feature>
<name>A0A829Z7Z7_9FIRM</name>
<dbReference type="InterPro" id="IPR003709">
    <property type="entry name" value="VanY-like_core_dom"/>
</dbReference>
<dbReference type="GO" id="GO:0004180">
    <property type="term" value="F:carboxypeptidase activity"/>
    <property type="evidence" value="ECO:0007669"/>
    <property type="project" value="UniProtKB-KW"/>
</dbReference>
<dbReference type="InterPro" id="IPR009045">
    <property type="entry name" value="Zn_M74/Hedgehog-like"/>
</dbReference>
<dbReference type="EMBL" id="BLMI01000017">
    <property type="protein sequence ID" value="GFI40059.1"/>
    <property type="molecule type" value="Genomic_DNA"/>
</dbReference>
<dbReference type="PANTHER" id="PTHR34385">
    <property type="entry name" value="D-ALANYL-D-ALANINE CARBOXYPEPTIDASE"/>
    <property type="match status" value="1"/>
</dbReference>
<protein>
    <submittedName>
        <fullName evidence="3">Putative carboxypeptidase YodJ</fullName>
        <ecNumber evidence="3">3.4.-.-</ecNumber>
    </submittedName>
</protein>
<dbReference type="Proteomes" id="UP000490821">
    <property type="component" value="Unassembled WGS sequence"/>
</dbReference>
<keyword evidence="3" id="KW-0645">Protease</keyword>
<dbReference type="Pfam" id="PF02557">
    <property type="entry name" value="VanY"/>
    <property type="match status" value="1"/>
</dbReference>
<dbReference type="InterPro" id="IPR058193">
    <property type="entry name" value="VanY/YodJ_core_dom"/>
</dbReference>
<feature type="domain" description="D-alanyl-D-alanine carboxypeptidase-like core" evidence="2">
    <location>
        <begin position="254"/>
        <end position="383"/>
    </location>
</feature>
<keyword evidence="1" id="KW-0812">Transmembrane</keyword>
<keyword evidence="3" id="KW-0121">Carboxypeptidase</keyword>
<evidence type="ECO:0000256" key="1">
    <source>
        <dbReference type="SAM" id="Phobius"/>
    </source>
</evidence>
<gene>
    <name evidence="3" type="primary">yodJ_1</name>
    <name evidence="3" type="ORF">IMSAGC017_00090</name>
</gene>
<reference evidence="3 4" key="1">
    <citation type="journal article" date="2020" name="Microbiome">
        <title>Single-cell genomics of uncultured bacteria reveals dietary fiber responders in the mouse gut microbiota.</title>
        <authorList>
            <person name="Chijiiwa R."/>
            <person name="Hosokawa M."/>
            <person name="Kogawa M."/>
            <person name="Nishikawa Y."/>
            <person name="Ide K."/>
            <person name="Sakanashi C."/>
            <person name="Takahashi K."/>
            <person name="Takeyama H."/>
        </authorList>
    </citation>
    <scope>NUCLEOTIDE SEQUENCE [LARGE SCALE GENOMIC DNA]</scope>
    <source>
        <strain evidence="3">IMSAGC_017</strain>
    </source>
</reference>